<feature type="transmembrane region" description="Helical" evidence="7">
    <location>
        <begin position="164"/>
        <end position="186"/>
    </location>
</feature>
<dbReference type="InterPro" id="IPR050171">
    <property type="entry name" value="MFS_Transporters"/>
</dbReference>
<keyword evidence="5 7" id="KW-1133">Transmembrane helix</keyword>
<dbReference type="AlphaFoldDB" id="A0A1V4SVT6"/>
<feature type="domain" description="Major facilitator superfamily (MFS) profile" evidence="8">
    <location>
        <begin position="13"/>
        <end position="396"/>
    </location>
</feature>
<evidence type="ECO:0000256" key="2">
    <source>
        <dbReference type="ARBA" id="ARBA00022448"/>
    </source>
</evidence>
<comment type="subcellular location">
    <subcellularLocation>
        <location evidence="1">Cell membrane</location>
        <topology evidence="1">Multi-pass membrane protein</topology>
    </subcellularLocation>
</comment>
<feature type="transmembrane region" description="Helical" evidence="7">
    <location>
        <begin position="254"/>
        <end position="273"/>
    </location>
</feature>
<feature type="transmembrane region" description="Helical" evidence="7">
    <location>
        <begin position="47"/>
        <end position="68"/>
    </location>
</feature>
<dbReference type="Proteomes" id="UP000191448">
    <property type="component" value="Unassembled WGS sequence"/>
</dbReference>
<dbReference type="InterPro" id="IPR036259">
    <property type="entry name" value="MFS_trans_sf"/>
</dbReference>
<dbReference type="EMBL" id="LTAY01000036">
    <property type="protein sequence ID" value="OPX48149.1"/>
    <property type="molecule type" value="Genomic_DNA"/>
</dbReference>
<feature type="transmembrane region" description="Helical" evidence="7">
    <location>
        <begin position="80"/>
        <end position="98"/>
    </location>
</feature>
<comment type="caution">
    <text evidence="9">The sequence shown here is derived from an EMBL/GenBank/DDBJ whole genome shotgun (WGS) entry which is preliminary data.</text>
</comment>
<feature type="transmembrane region" description="Helical" evidence="7">
    <location>
        <begin position="307"/>
        <end position="328"/>
    </location>
</feature>
<keyword evidence="3" id="KW-1003">Cell membrane</keyword>
<dbReference type="InterPro" id="IPR011701">
    <property type="entry name" value="MFS"/>
</dbReference>
<evidence type="ECO:0000313" key="9">
    <source>
        <dbReference type="EMBL" id="OPX48149.1"/>
    </source>
</evidence>
<evidence type="ECO:0000256" key="4">
    <source>
        <dbReference type="ARBA" id="ARBA00022692"/>
    </source>
</evidence>
<dbReference type="GO" id="GO:0005886">
    <property type="term" value="C:plasma membrane"/>
    <property type="evidence" value="ECO:0007669"/>
    <property type="project" value="UniProtKB-SubCell"/>
</dbReference>
<feature type="transmembrane region" description="Helical" evidence="7">
    <location>
        <begin position="12"/>
        <end position="35"/>
    </location>
</feature>
<keyword evidence="6 7" id="KW-0472">Membrane</keyword>
<keyword evidence="4 7" id="KW-0812">Transmembrane</keyword>
<feature type="transmembrane region" description="Helical" evidence="7">
    <location>
        <begin position="221"/>
        <end position="242"/>
    </location>
</feature>
<evidence type="ECO:0000259" key="8">
    <source>
        <dbReference type="PROSITE" id="PS50850"/>
    </source>
</evidence>
<dbReference type="GO" id="GO:0022857">
    <property type="term" value="F:transmembrane transporter activity"/>
    <property type="evidence" value="ECO:0007669"/>
    <property type="project" value="InterPro"/>
</dbReference>
<gene>
    <name evidence="9" type="primary">yajR_1</name>
    <name evidence="9" type="ORF">CLTHE_13880</name>
</gene>
<dbReference type="InterPro" id="IPR020846">
    <property type="entry name" value="MFS_dom"/>
</dbReference>
<dbReference type="Pfam" id="PF07690">
    <property type="entry name" value="MFS_1"/>
    <property type="match status" value="1"/>
</dbReference>
<reference evidence="9 10" key="1">
    <citation type="submission" date="2016-02" db="EMBL/GenBank/DDBJ databases">
        <title>Genome sequence of Clostridium thermobutyricum DSM 4928.</title>
        <authorList>
            <person name="Poehlein A."/>
            <person name="Daniel R."/>
        </authorList>
    </citation>
    <scope>NUCLEOTIDE SEQUENCE [LARGE SCALE GENOMIC DNA]</scope>
    <source>
        <strain evidence="9 10">DSM 4928</strain>
    </source>
</reference>
<protein>
    <submittedName>
        <fullName evidence="9">Inner membrane transport protein YajR</fullName>
    </submittedName>
</protein>
<sequence length="402" mass="44008">MKSKLFTKEELTFIILIGLALGFRQIAMNLITPFVGIYCNSLSDGTLALAGIALGIFGLTQGLFQIPFGSWSDKYGYKKMILIGVFLMLIGITVATFANNAYVFIFSRALQGAGAITSAGYAWLSGSLSIEKRADAISIVGVIIGICSAFALGGGPILRKFMPVRGLLILATISILIMFFLILFFLKDLKKDGNEEKNIKNSVSAKESFAYIKKLFKNRSYVAVIVIAFINGFVGISGMFIIPEYINKLTSPENMWMIFTPSIIIAIIIMRFSTRFIKKGFGKELTVVATLCLFFGCLIFIGHKHMILVGLGAVVLLSGYNILFSLIPTIINNISNNKFRGISNGSSNLSFYVGDFLGTTIVGSLWKLHSNVALLILICASFLALLFSIFIIPTFKKIKTVE</sequence>
<feature type="transmembrane region" description="Helical" evidence="7">
    <location>
        <begin position="285"/>
        <end position="301"/>
    </location>
</feature>
<feature type="transmembrane region" description="Helical" evidence="7">
    <location>
        <begin position="104"/>
        <end position="124"/>
    </location>
</feature>
<dbReference type="PROSITE" id="PS50850">
    <property type="entry name" value="MFS"/>
    <property type="match status" value="1"/>
</dbReference>
<dbReference type="SUPFAM" id="SSF103473">
    <property type="entry name" value="MFS general substrate transporter"/>
    <property type="match status" value="1"/>
</dbReference>
<feature type="transmembrane region" description="Helical" evidence="7">
    <location>
        <begin position="349"/>
        <end position="366"/>
    </location>
</feature>
<organism evidence="9 10">
    <name type="scientific">Clostridium thermobutyricum DSM 4928</name>
    <dbReference type="NCBI Taxonomy" id="1121339"/>
    <lineage>
        <taxon>Bacteria</taxon>
        <taxon>Bacillati</taxon>
        <taxon>Bacillota</taxon>
        <taxon>Clostridia</taxon>
        <taxon>Eubacteriales</taxon>
        <taxon>Clostridiaceae</taxon>
        <taxon>Clostridium</taxon>
    </lineage>
</organism>
<name>A0A1V4SVT6_9CLOT</name>
<keyword evidence="2" id="KW-0813">Transport</keyword>
<accession>A0A1V4SVT6</accession>
<evidence type="ECO:0000256" key="6">
    <source>
        <dbReference type="ARBA" id="ARBA00023136"/>
    </source>
</evidence>
<evidence type="ECO:0000256" key="5">
    <source>
        <dbReference type="ARBA" id="ARBA00022989"/>
    </source>
</evidence>
<dbReference type="Gene3D" id="1.20.1250.20">
    <property type="entry name" value="MFS general substrate transporter like domains"/>
    <property type="match status" value="1"/>
</dbReference>
<dbReference type="PANTHER" id="PTHR23517:SF2">
    <property type="entry name" value="MULTIDRUG RESISTANCE PROTEIN MDTH"/>
    <property type="match status" value="1"/>
</dbReference>
<evidence type="ECO:0000313" key="10">
    <source>
        <dbReference type="Proteomes" id="UP000191448"/>
    </source>
</evidence>
<dbReference type="RefSeq" id="WP_158082680.1">
    <property type="nucleotide sequence ID" value="NZ_LTAY01000036.1"/>
</dbReference>
<evidence type="ECO:0000256" key="1">
    <source>
        <dbReference type="ARBA" id="ARBA00004651"/>
    </source>
</evidence>
<feature type="transmembrane region" description="Helical" evidence="7">
    <location>
        <begin position="136"/>
        <end position="158"/>
    </location>
</feature>
<evidence type="ECO:0000256" key="7">
    <source>
        <dbReference type="SAM" id="Phobius"/>
    </source>
</evidence>
<dbReference type="PANTHER" id="PTHR23517">
    <property type="entry name" value="RESISTANCE PROTEIN MDTM, PUTATIVE-RELATED-RELATED"/>
    <property type="match status" value="1"/>
</dbReference>
<proteinExistence type="predicted"/>
<feature type="transmembrane region" description="Helical" evidence="7">
    <location>
        <begin position="372"/>
        <end position="392"/>
    </location>
</feature>
<dbReference type="OrthoDB" id="9607at2"/>
<evidence type="ECO:0000256" key="3">
    <source>
        <dbReference type="ARBA" id="ARBA00022475"/>
    </source>
</evidence>